<evidence type="ECO:0000313" key="12">
    <source>
        <dbReference type="Proteomes" id="UP000095230"/>
    </source>
</evidence>
<comment type="subcellular location">
    <subcellularLocation>
        <location evidence="1">Cell membrane</location>
        <topology evidence="1">Multi-pass membrane protein</topology>
    </subcellularLocation>
</comment>
<keyword evidence="7 9" id="KW-1133">Transmembrane helix</keyword>
<keyword evidence="6 9" id="KW-0812">Transmembrane</keyword>
<organism evidence="11 12">
    <name type="scientific">Shewanella colwelliana</name>
    <name type="common">Alteromonas colwelliana</name>
    <dbReference type="NCBI Taxonomy" id="23"/>
    <lineage>
        <taxon>Bacteria</taxon>
        <taxon>Pseudomonadati</taxon>
        <taxon>Pseudomonadota</taxon>
        <taxon>Gammaproteobacteria</taxon>
        <taxon>Alteromonadales</taxon>
        <taxon>Shewanellaceae</taxon>
        <taxon>Shewanella</taxon>
    </lineage>
</organism>
<dbReference type="GO" id="GO:0048472">
    <property type="term" value="F:threonine-phosphate decarboxylase activity"/>
    <property type="evidence" value="ECO:0007669"/>
    <property type="project" value="InterPro"/>
</dbReference>
<evidence type="ECO:0000256" key="2">
    <source>
        <dbReference type="ARBA" id="ARBA00004953"/>
    </source>
</evidence>
<feature type="transmembrane region" description="Helical" evidence="9">
    <location>
        <begin position="297"/>
        <end position="322"/>
    </location>
</feature>
<comment type="pathway">
    <text evidence="2">Cofactor biosynthesis; adenosylcobalamin biosynthesis.</text>
</comment>
<dbReference type="STRING" id="23.BEL05_10835"/>
<dbReference type="GO" id="GO:0005886">
    <property type="term" value="C:plasma membrane"/>
    <property type="evidence" value="ECO:0007669"/>
    <property type="project" value="UniProtKB-SubCell"/>
</dbReference>
<evidence type="ECO:0000313" key="11">
    <source>
        <dbReference type="EMBL" id="OEG72761.1"/>
    </source>
</evidence>
<dbReference type="RefSeq" id="WP_069671859.1">
    <property type="nucleotide sequence ID" value="NZ_BPEU01000014.1"/>
</dbReference>
<feature type="transmembrane region" description="Helical" evidence="9">
    <location>
        <begin position="66"/>
        <end position="88"/>
    </location>
</feature>
<dbReference type="EMBL" id="MCBT01000046">
    <property type="protein sequence ID" value="OEG72761.1"/>
    <property type="molecule type" value="Genomic_DNA"/>
</dbReference>
<evidence type="ECO:0000256" key="7">
    <source>
        <dbReference type="ARBA" id="ARBA00022989"/>
    </source>
</evidence>
<reference evidence="11 12" key="1">
    <citation type="submission" date="2016-07" db="EMBL/GenBank/DDBJ databases">
        <title>Whole-genome of two Shewanella species isolated from a digestive organ of sea cucumber Apostichopus japonicus Selenka 1867.</title>
        <authorList>
            <person name="Hong H.-H."/>
            <person name="Choi H."/>
            <person name="Cheon S."/>
            <person name="Oh J.-S."/>
            <person name="Lee H.-G."/>
            <person name="Park C."/>
        </authorList>
    </citation>
    <scope>NUCLEOTIDE SEQUENCE [LARGE SCALE GENOMIC DNA]</scope>
    <source>
        <strain evidence="11 12">CSB03KR</strain>
    </source>
</reference>
<comment type="caution">
    <text evidence="11">The sequence shown here is derived from an EMBL/GenBank/DDBJ whole genome shotgun (WGS) entry which is preliminary data.</text>
</comment>
<dbReference type="Pfam" id="PF03186">
    <property type="entry name" value="CobD_Cbib"/>
    <property type="match status" value="1"/>
</dbReference>
<dbReference type="Proteomes" id="UP000095230">
    <property type="component" value="Unassembled WGS sequence"/>
</dbReference>
<dbReference type="AlphaFoldDB" id="A0A1E5IQC6"/>
<evidence type="ECO:0000256" key="9">
    <source>
        <dbReference type="SAM" id="Phobius"/>
    </source>
</evidence>
<evidence type="ECO:0000256" key="1">
    <source>
        <dbReference type="ARBA" id="ARBA00004651"/>
    </source>
</evidence>
<evidence type="ECO:0000256" key="6">
    <source>
        <dbReference type="ARBA" id="ARBA00022692"/>
    </source>
</evidence>
<dbReference type="InterPro" id="IPR004485">
    <property type="entry name" value="Cobalamin_biosynth_CobD/CbiB"/>
</dbReference>
<dbReference type="PANTHER" id="PTHR34308:SF1">
    <property type="entry name" value="COBALAMIN BIOSYNTHESIS PROTEIN CBIB"/>
    <property type="match status" value="1"/>
</dbReference>
<dbReference type="UniPathway" id="UPA00148"/>
<evidence type="ECO:0000256" key="4">
    <source>
        <dbReference type="ARBA" id="ARBA00022475"/>
    </source>
</evidence>
<sequence length="329" mass="36875">MLPDFTQLLANESPLYQGALTLLVAIVLAKLAPLPREAQAFYWFSLLAKSLAAKVNRRHRTASQQVTAGIMATILLVLPFWLIATFLVELAAFPWFFEFIILYLCLCDEQFHKVAEEVAQALKRDDKTSARRLLTPWMYRDTQELSEIGLVKATIERLVTSPVYGSVATILFFTLGGIPLVLGARMIKQLEYCWPSVNPRFSNFGRPVYYLSYGLYYLPTLCWNFSLAIQAGPKALLMLLRPKKSLYRVNNHLPSCEIAAHALNIELGGPIKMNGTKIRVETIGDGPKPNADNLKPALTLVSTAINIWVLSVIVIPAMWATLRYLQSVS</sequence>
<feature type="transmembrane region" description="Helical" evidence="9">
    <location>
        <begin position="163"/>
        <end position="187"/>
    </location>
</feature>
<dbReference type="OrthoDB" id="6397034at2"/>
<proteinExistence type="inferred from homology"/>
<dbReference type="Proteomes" id="UP000773469">
    <property type="component" value="Unassembled WGS sequence"/>
</dbReference>
<gene>
    <name evidence="10" type="primary">cobD</name>
    <name evidence="11" type="ORF">BEL05_10835</name>
    <name evidence="10" type="ORF">TUM3794_22190</name>
</gene>
<protein>
    <submittedName>
        <fullName evidence="11">Cobalamin biosynthesis protein CbiB</fullName>
    </submittedName>
</protein>
<keyword evidence="8 9" id="KW-0472">Membrane</keyword>
<evidence type="ECO:0000313" key="13">
    <source>
        <dbReference type="Proteomes" id="UP000773469"/>
    </source>
</evidence>
<dbReference type="GO" id="GO:0009236">
    <property type="term" value="P:cobalamin biosynthetic process"/>
    <property type="evidence" value="ECO:0007669"/>
    <property type="project" value="UniProtKB-UniPathway"/>
</dbReference>
<evidence type="ECO:0000256" key="3">
    <source>
        <dbReference type="ARBA" id="ARBA00006263"/>
    </source>
</evidence>
<evidence type="ECO:0000313" key="10">
    <source>
        <dbReference type="EMBL" id="GIU41379.1"/>
    </source>
</evidence>
<feature type="transmembrane region" description="Helical" evidence="9">
    <location>
        <begin position="208"/>
        <end position="229"/>
    </location>
</feature>
<evidence type="ECO:0000256" key="5">
    <source>
        <dbReference type="ARBA" id="ARBA00022573"/>
    </source>
</evidence>
<keyword evidence="4" id="KW-1003">Cell membrane</keyword>
<dbReference type="PANTHER" id="PTHR34308">
    <property type="entry name" value="COBALAMIN BIOSYNTHESIS PROTEIN CBIB"/>
    <property type="match status" value="1"/>
</dbReference>
<evidence type="ECO:0000256" key="8">
    <source>
        <dbReference type="ARBA" id="ARBA00023136"/>
    </source>
</evidence>
<name>A0A1E5IQC6_SHECO</name>
<keyword evidence="5" id="KW-0169">Cobalamin biosynthesis</keyword>
<accession>A0A1E5IQC6</accession>
<reference evidence="10 13" key="2">
    <citation type="submission" date="2021-05" db="EMBL/GenBank/DDBJ databases">
        <title>Molecular characterization for Shewanella algae harboring chromosomal blaOXA-55-like strains isolated from clinical and environment sample.</title>
        <authorList>
            <person name="Ohama Y."/>
            <person name="Aoki K."/>
            <person name="Harada S."/>
            <person name="Moriya K."/>
            <person name="Ishii Y."/>
            <person name="Tateda K."/>
        </authorList>
    </citation>
    <scope>NUCLEOTIDE SEQUENCE [LARGE SCALE GENOMIC DNA]</scope>
    <source>
        <strain evidence="10 13">MBTL60-118</strain>
    </source>
</reference>
<keyword evidence="13" id="KW-1185">Reference proteome</keyword>
<dbReference type="EMBL" id="BPEU01000014">
    <property type="protein sequence ID" value="GIU41379.1"/>
    <property type="molecule type" value="Genomic_DNA"/>
</dbReference>
<comment type="similarity">
    <text evidence="3">Belongs to the CobD/CbiB family.</text>
</comment>
<feature type="transmembrane region" description="Helical" evidence="9">
    <location>
        <begin position="15"/>
        <end position="32"/>
    </location>
</feature>